<proteinExistence type="predicted"/>
<name>A0A4V5N7K6_9PEZI</name>
<evidence type="ECO:0000313" key="3">
    <source>
        <dbReference type="Proteomes" id="UP000308768"/>
    </source>
</evidence>
<protein>
    <submittedName>
        <fullName evidence="2">Uncharacterized protein</fullName>
    </submittedName>
</protein>
<comment type="caution">
    <text evidence="2">The sequence shown here is derived from an EMBL/GenBank/DDBJ whole genome shotgun (WGS) entry which is preliminary data.</text>
</comment>
<gene>
    <name evidence="2" type="ORF">B0A49_13493</name>
</gene>
<feature type="non-terminal residue" evidence="2">
    <location>
        <position position="290"/>
    </location>
</feature>
<feature type="region of interest" description="Disordered" evidence="1">
    <location>
        <begin position="35"/>
        <end position="72"/>
    </location>
</feature>
<dbReference type="AlphaFoldDB" id="A0A4V5N7K6"/>
<organism evidence="2 3">
    <name type="scientific">Cryomyces minteri</name>
    <dbReference type="NCBI Taxonomy" id="331657"/>
    <lineage>
        <taxon>Eukaryota</taxon>
        <taxon>Fungi</taxon>
        <taxon>Dikarya</taxon>
        <taxon>Ascomycota</taxon>
        <taxon>Pezizomycotina</taxon>
        <taxon>Dothideomycetes</taxon>
        <taxon>Dothideomycetes incertae sedis</taxon>
        <taxon>Cryomyces</taxon>
    </lineage>
</organism>
<evidence type="ECO:0000256" key="1">
    <source>
        <dbReference type="SAM" id="MobiDB-lite"/>
    </source>
</evidence>
<accession>A0A4V5N7K6</accession>
<dbReference type="EMBL" id="NAJN01003402">
    <property type="protein sequence ID" value="TKA39989.1"/>
    <property type="molecule type" value="Genomic_DNA"/>
</dbReference>
<keyword evidence="3" id="KW-1185">Reference proteome</keyword>
<sequence>MSSKELAHPKALMVIAGKELMGSLDVHPLRQEFTAIPNSSTPQDPSRAGSLRSSTIRDDAEDDDIVQPPKTVGTYNATVRSDELLPEKYSEISVRIVPQDLQVALELSSQEHRTNAVGTHIDSGSEVYDSFIHESSEMGAHTNVTSEFVEVLQHDGEIAFPSNTMRSIDSARTVATIRPDSVYASYRQPMMIFDEQKKPFLKELLVDTAASTNAISEIYADFHAYTIRPLSKRKDYIGAGSEKLDVIGEVAIRCHWVETPNYMMKWPFLVIKNLPEDMIIGFRAANHTEP</sequence>
<dbReference type="Proteomes" id="UP000308768">
    <property type="component" value="Unassembled WGS sequence"/>
</dbReference>
<reference evidence="2 3" key="1">
    <citation type="submission" date="2017-03" db="EMBL/GenBank/DDBJ databases">
        <title>Genomes of endolithic fungi from Antarctica.</title>
        <authorList>
            <person name="Coleine C."/>
            <person name="Masonjones S."/>
            <person name="Stajich J.E."/>
        </authorList>
    </citation>
    <scope>NUCLEOTIDE SEQUENCE [LARGE SCALE GENOMIC DNA]</scope>
    <source>
        <strain evidence="2 3">CCFEE 5187</strain>
    </source>
</reference>
<evidence type="ECO:0000313" key="2">
    <source>
        <dbReference type="EMBL" id="TKA39989.1"/>
    </source>
</evidence>